<gene>
    <name evidence="1" type="ORF">BU25DRAFT_451198</name>
</gene>
<evidence type="ECO:0000313" key="1">
    <source>
        <dbReference type="EMBL" id="KAF2623721.1"/>
    </source>
</evidence>
<keyword evidence="2" id="KW-1185">Reference proteome</keyword>
<comment type="caution">
    <text evidence="1">The sequence shown here is derived from an EMBL/GenBank/DDBJ whole genome shotgun (WGS) entry which is preliminary data.</text>
</comment>
<proteinExistence type="predicted"/>
<protein>
    <submittedName>
        <fullName evidence="1">Uncharacterized protein</fullName>
    </submittedName>
</protein>
<organism evidence="1 2">
    <name type="scientific">Macroventuria anomochaeta</name>
    <dbReference type="NCBI Taxonomy" id="301207"/>
    <lineage>
        <taxon>Eukaryota</taxon>
        <taxon>Fungi</taxon>
        <taxon>Dikarya</taxon>
        <taxon>Ascomycota</taxon>
        <taxon>Pezizomycotina</taxon>
        <taxon>Dothideomycetes</taxon>
        <taxon>Pleosporomycetidae</taxon>
        <taxon>Pleosporales</taxon>
        <taxon>Pleosporineae</taxon>
        <taxon>Didymellaceae</taxon>
        <taxon>Macroventuria</taxon>
    </lineage>
</organism>
<reference evidence="1" key="1">
    <citation type="journal article" date="2020" name="Stud. Mycol.">
        <title>101 Dothideomycetes genomes: a test case for predicting lifestyles and emergence of pathogens.</title>
        <authorList>
            <person name="Haridas S."/>
            <person name="Albert R."/>
            <person name="Binder M."/>
            <person name="Bloem J."/>
            <person name="Labutti K."/>
            <person name="Salamov A."/>
            <person name="Andreopoulos B."/>
            <person name="Baker S."/>
            <person name="Barry K."/>
            <person name="Bills G."/>
            <person name="Bluhm B."/>
            <person name="Cannon C."/>
            <person name="Castanera R."/>
            <person name="Culley D."/>
            <person name="Daum C."/>
            <person name="Ezra D."/>
            <person name="Gonzalez J."/>
            <person name="Henrissat B."/>
            <person name="Kuo A."/>
            <person name="Liang C."/>
            <person name="Lipzen A."/>
            <person name="Lutzoni F."/>
            <person name="Magnuson J."/>
            <person name="Mondo S."/>
            <person name="Nolan M."/>
            <person name="Ohm R."/>
            <person name="Pangilinan J."/>
            <person name="Park H.-J."/>
            <person name="Ramirez L."/>
            <person name="Alfaro M."/>
            <person name="Sun H."/>
            <person name="Tritt A."/>
            <person name="Yoshinaga Y."/>
            <person name="Zwiers L.-H."/>
            <person name="Turgeon B."/>
            <person name="Goodwin S."/>
            <person name="Spatafora J."/>
            <person name="Crous P."/>
            <person name="Grigoriev I."/>
        </authorList>
    </citation>
    <scope>NUCLEOTIDE SEQUENCE</scope>
    <source>
        <strain evidence="1">CBS 525.71</strain>
    </source>
</reference>
<name>A0ACB6RNX1_9PLEO</name>
<dbReference type="EMBL" id="MU006735">
    <property type="protein sequence ID" value="KAF2623721.1"/>
    <property type="molecule type" value="Genomic_DNA"/>
</dbReference>
<evidence type="ECO:0000313" key="2">
    <source>
        <dbReference type="Proteomes" id="UP000799754"/>
    </source>
</evidence>
<dbReference type="Proteomes" id="UP000799754">
    <property type="component" value="Unassembled WGS sequence"/>
</dbReference>
<accession>A0ACB6RNX1</accession>
<sequence>MCVVIQRLTELHRISWVTPKLHISLKDLQRCQPCITLRLQISIAAGVRRSLERKTKSRKQSETTKGRNLENNVERETKARKQRRVKPNRTRAHLNRTNDQLQEQKHMIDGVNGVAISLGKVLQEEYGAIELLVPRSLAGAIVVVTDADNIIGNILDRGFLDCEPLLDAALLVDFRLDEARIVLDVVVHTVGKLASPQQRKCFGDLFVLLGEL</sequence>